<sequence>MRPQPPVHMVAKTASDRQFCFCSGCYGFWCCPCLACTVAGRYGENRCLPLCDIFILSLRANMRGKYGIKGSMCNDILSSCFCMWCTWCQMHRENHSLTQQNSVKKKNI</sequence>
<dbReference type="Pfam" id="PF04749">
    <property type="entry name" value="PLAC8"/>
    <property type="match status" value="1"/>
</dbReference>
<reference evidence="2" key="2">
    <citation type="submission" date="2025-09" db="UniProtKB">
        <authorList>
            <consortium name="Ensembl"/>
        </authorList>
    </citation>
    <scope>IDENTIFICATION</scope>
</reference>
<evidence type="ECO:0000313" key="2">
    <source>
        <dbReference type="Ensembl" id="ENSHCOP00000004716.1"/>
    </source>
</evidence>
<dbReference type="Ensembl" id="ENSHCOT00000006586.1">
    <property type="protein sequence ID" value="ENSHCOP00000004716.1"/>
    <property type="gene ID" value="ENSHCOG00000006254.1"/>
</dbReference>
<evidence type="ECO:0000313" key="3">
    <source>
        <dbReference type="Proteomes" id="UP000264820"/>
    </source>
</evidence>
<comment type="similarity">
    <text evidence="1">Belongs to the cornifelin family.</text>
</comment>
<evidence type="ECO:0000256" key="1">
    <source>
        <dbReference type="ARBA" id="ARBA00009024"/>
    </source>
</evidence>
<reference evidence="2" key="1">
    <citation type="submission" date="2025-08" db="UniProtKB">
        <authorList>
            <consortium name="Ensembl"/>
        </authorList>
    </citation>
    <scope>IDENTIFICATION</scope>
</reference>
<dbReference type="PANTHER" id="PTHR15907">
    <property type="entry name" value="DUF614 FAMILY PROTEIN-RELATED"/>
    <property type="match status" value="1"/>
</dbReference>
<accession>A0A3Q2XWG8</accession>
<protein>
    <submittedName>
        <fullName evidence="2">Cornifelin homolog B-like</fullName>
    </submittedName>
</protein>
<proteinExistence type="inferred from homology"/>
<dbReference type="GeneTree" id="ENSGT00940000178094"/>
<keyword evidence="3" id="KW-1185">Reference proteome</keyword>
<name>A0A3Q2XWG8_HIPCM</name>
<dbReference type="AlphaFoldDB" id="A0A3Q2XWG8"/>
<dbReference type="InterPro" id="IPR006461">
    <property type="entry name" value="PLAC_motif_containing"/>
</dbReference>
<dbReference type="Proteomes" id="UP000264820">
    <property type="component" value="Unplaced"/>
</dbReference>
<organism evidence="2 3">
    <name type="scientific">Hippocampus comes</name>
    <name type="common">Tiger tail seahorse</name>
    <dbReference type="NCBI Taxonomy" id="109280"/>
    <lineage>
        <taxon>Eukaryota</taxon>
        <taxon>Metazoa</taxon>
        <taxon>Chordata</taxon>
        <taxon>Craniata</taxon>
        <taxon>Vertebrata</taxon>
        <taxon>Euteleostomi</taxon>
        <taxon>Actinopterygii</taxon>
        <taxon>Neopterygii</taxon>
        <taxon>Teleostei</taxon>
        <taxon>Neoteleostei</taxon>
        <taxon>Acanthomorphata</taxon>
        <taxon>Syngnathiaria</taxon>
        <taxon>Syngnathiformes</taxon>
        <taxon>Syngnathoidei</taxon>
        <taxon>Syngnathidae</taxon>
        <taxon>Hippocampus</taxon>
    </lineage>
</organism>
<dbReference type="NCBIfam" id="TIGR01571">
    <property type="entry name" value="A_thal_Cys_rich"/>
    <property type="match status" value="1"/>
</dbReference>